<dbReference type="Pfam" id="PF00892">
    <property type="entry name" value="EamA"/>
    <property type="match status" value="1"/>
</dbReference>
<dbReference type="GO" id="GO:0016020">
    <property type="term" value="C:membrane"/>
    <property type="evidence" value="ECO:0007669"/>
    <property type="project" value="UniProtKB-SubCell"/>
</dbReference>
<dbReference type="InterPro" id="IPR037185">
    <property type="entry name" value="EmrE-like"/>
</dbReference>
<feature type="region of interest" description="Disordered" evidence="5">
    <location>
        <begin position="1"/>
        <end position="40"/>
    </location>
</feature>
<evidence type="ECO:0000313" key="9">
    <source>
        <dbReference type="Proteomes" id="UP000759537"/>
    </source>
</evidence>
<feature type="domain" description="EamA" evidence="7">
    <location>
        <begin position="61"/>
        <end position="197"/>
    </location>
</feature>
<name>A0A9P5T552_9AGAM</name>
<feature type="compositionally biased region" description="Polar residues" evidence="5">
    <location>
        <begin position="1"/>
        <end position="14"/>
    </location>
</feature>
<reference evidence="8" key="1">
    <citation type="submission" date="2019-10" db="EMBL/GenBank/DDBJ databases">
        <authorList>
            <consortium name="DOE Joint Genome Institute"/>
            <person name="Kuo A."/>
            <person name="Miyauchi S."/>
            <person name="Kiss E."/>
            <person name="Drula E."/>
            <person name="Kohler A."/>
            <person name="Sanchez-Garcia M."/>
            <person name="Andreopoulos B."/>
            <person name="Barry K.W."/>
            <person name="Bonito G."/>
            <person name="Buee M."/>
            <person name="Carver A."/>
            <person name="Chen C."/>
            <person name="Cichocki N."/>
            <person name="Clum A."/>
            <person name="Culley D."/>
            <person name="Crous P.W."/>
            <person name="Fauchery L."/>
            <person name="Girlanda M."/>
            <person name="Hayes R."/>
            <person name="Keri Z."/>
            <person name="LaButti K."/>
            <person name="Lipzen A."/>
            <person name="Lombard V."/>
            <person name="Magnuson J."/>
            <person name="Maillard F."/>
            <person name="Morin E."/>
            <person name="Murat C."/>
            <person name="Nolan M."/>
            <person name="Ohm R."/>
            <person name="Pangilinan J."/>
            <person name="Pereira M."/>
            <person name="Perotto S."/>
            <person name="Peter M."/>
            <person name="Riley R."/>
            <person name="Sitrit Y."/>
            <person name="Stielow B."/>
            <person name="Szollosi G."/>
            <person name="Zifcakova L."/>
            <person name="Stursova M."/>
            <person name="Spatafora J.W."/>
            <person name="Tedersoo L."/>
            <person name="Vaario L.-M."/>
            <person name="Yamada A."/>
            <person name="Yan M."/>
            <person name="Wang P."/>
            <person name="Xu J."/>
            <person name="Bruns T."/>
            <person name="Baldrian P."/>
            <person name="Vilgalys R."/>
            <person name="Henrissat B."/>
            <person name="Grigoriev I.V."/>
            <person name="Hibbett D."/>
            <person name="Nagy L.G."/>
            <person name="Martin F.M."/>
        </authorList>
    </citation>
    <scope>NUCLEOTIDE SEQUENCE</scope>
    <source>
        <strain evidence="8">Prilba</strain>
    </source>
</reference>
<dbReference type="PANTHER" id="PTHR22911:SF6">
    <property type="entry name" value="SOLUTE CARRIER FAMILY 35 MEMBER G1"/>
    <property type="match status" value="1"/>
</dbReference>
<accession>A0A9P5T552</accession>
<dbReference type="EMBL" id="WHVB01000015">
    <property type="protein sequence ID" value="KAF8476334.1"/>
    <property type="molecule type" value="Genomic_DNA"/>
</dbReference>
<evidence type="ECO:0000313" key="8">
    <source>
        <dbReference type="EMBL" id="KAF8476334.1"/>
    </source>
</evidence>
<dbReference type="OrthoDB" id="306876at2759"/>
<feature type="transmembrane region" description="Helical" evidence="6">
    <location>
        <begin position="94"/>
        <end position="112"/>
    </location>
</feature>
<gene>
    <name evidence="8" type="ORF">DFH94DRAFT_758614</name>
</gene>
<dbReference type="InterPro" id="IPR000620">
    <property type="entry name" value="EamA_dom"/>
</dbReference>
<dbReference type="PANTHER" id="PTHR22911">
    <property type="entry name" value="ACYL-MALONYL CONDENSING ENZYME-RELATED"/>
    <property type="match status" value="1"/>
</dbReference>
<keyword evidence="2 6" id="KW-0812">Transmembrane</keyword>
<feature type="transmembrane region" description="Helical" evidence="6">
    <location>
        <begin position="186"/>
        <end position="203"/>
    </location>
</feature>
<feature type="transmembrane region" description="Helical" evidence="6">
    <location>
        <begin position="124"/>
        <end position="145"/>
    </location>
</feature>
<comment type="subcellular location">
    <subcellularLocation>
        <location evidence="1">Membrane</location>
        <topology evidence="1">Multi-pass membrane protein</topology>
    </subcellularLocation>
</comment>
<feature type="transmembrane region" description="Helical" evidence="6">
    <location>
        <begin position="252"/>
        <end position="271"/>
    </location>
</feature>
<protein>
    <recommendedName>
        <fullName evidence="7">EamA domain-containing protein</fullName>
    </recommendedName>
</protein>
<evidence type="ECO:0000256" key="5">
    <source>
        <dbReference type="SAM" id="MobiDB-lite"/>
    </source>
</evidence>
<evidence type="ECO:0000256" key="4">
    <source>
        <dbReference type="ARBA" id="ARBA00023136"/>
    </source>
</evidence>
<feature type="transmembrane region" description="Helical" evidence="6">
    <location>
        <begin position="60"/>
        <end position="82"/>
    </location>
</feature>
<dbReference type="Proteomes" id="UP000759537">
    <property type="component" value="Unassembled WGS sequence"/>
</dbReference>
<proteinExistence type="predicted"/>
<keyword evidence="4 6" id="KW-0472">Membrane</keyword>
<organism evidence="8 9">
    <name type="scientific">Russula ochroleuca</name>
    <dbReference type="NCBI Taxonomy" id="152965"/>
    <lineage>
        <taxon>Eukaryota</taxon>
        <taxon>Fungi</taxon>
        <taxon>Dikarya</taxon>
        <taxon>Basidiomycota</taxon>
        <taxon>Agaricomycotina</taxon>
        <taxon>Agaricomycetes</taxon>
        <taxon>Russulales</taxon>
        <taxon>Russulaceae</taxon>
        <taxon>Russula</taxon>
    </lineage>
</organism>
<comment type="caution">
    <text evidence="8">The sequence shown here is derived from an EMBL/GenBank/DDBJ whole genome shotgun (WGS) entry which is preliminary data.</text>
</comment>
<evidence type="ECO:0000256" key="3">
    <source>
        <dbReference type="ARBA" id="ARBA00022989"/>
    </source>
</evidence>
<dbReference type="AlphaFoldDB" id="A0A9P5T552"/>
<evidence type="ECO:0000256" key="2">
    <source>
        <dbReference type="ARBA" id="ARBA00022692"/>
    </source>
</evidence>
<feature type="transmembrane region" description="Helical" evidence="6">
    <location>
        <begin position="157"/>
        <end position="174"/>
    </location>
</feature>
<keyword evidence="9" id="KW-1185">Reference proteome</keyword>
<feature type="transmembrane region" description="Helical" evidence="6">
    <location>
        <begin position="223"/>
        <end position="240"/>
    </location>
</feature>
<keyword evidence="3 6" id="KW-1133">Transmembrane helix</keyword>
<evidence type="ECO:0000256" key="1">
    <source>
        <dbReference type="ARBA" id="ARBA00004141"/>
    </source>
</evidence>
<evidence type="ECO:0000259" key="7">
    <source>
        <dbReference type="Pfam" id="PF00892"/>
    </source>
</evidence>
<reference evidence="8" key="2">
    <citation type="journal article" date="2020" name="Nat. Commun.">
        <title>Large-scale genome sequencing of mycorrhizal fungi provides insights into the early evolution of symbiotic traits.</title>
        <authorList>
            <person name="Miyauchi S."/>
            <person name="Kiss E."/>
            <person name="Kuo A."/>
            <person name="Drula E."/>
            <person name="Kohler A."/>
            <person name="Sanchez-Garcia M."/>
            <person name="Morin E."/>
            <person name="Andreopoulos B."/>
            <person name="Barry K.W."/>
            <person name="Bonito G."/>
            <person name="Buee M."/>
            <person name="Carver A."/>
            <person name="Chen C."/>
            <person name="Cichocki N."/>
            <person name="Clum A."/>
            <person name="Culley D."/>
            <person name="Crous P.W."/>
            <person name="Fauchery L."/>
            <person name="Girlanda M."/>
            <person name="Hayes R.D."/>
            <person name="Keri Z."/>
            <person name="LaButti K."/>
            <person name="Lipzen A."/>
            <person name="Lombard V."/>
            <person name="Magnuson J."/>
            <person name="Maillard F."/>
            <person name="Murat C."/>
            <person name="Nolan M."/>
            <person name="Ohm R.A."/>
            <person name="Pangilinan J."/>
            <person name="Pereira M.F."/>
            <person name="Perotto S."/>
            <person name="Peter M."/>
            <person name="Pfister S."/>
            <person name="Riley R."/>
            <person name="Sitrit Y."/>
            <person name="Stielow J.B."/>
            <person name="Szollosi G."/>
            <person name="Zifcakova L."/>
            <person name="Stursova M."/>
            <person name="Spatafora J.W."/>
            <person name="Tedersoo L."/>
            <person name="Vaario L.M."/>
            <person name="Yamada A."/>
            <person name="Yan M."/>
            <person name="Wang P."/>
            <person name="Xu J."/>
            <person name="Bruns T."/>
            <person name="Baldrian P."/>
            <person name="Vilgalys R."/>
            <person name="Dunand C."/>
            <person name="Henrissat B."/>
            <person name="Grigoriev I.V."/>
            <person name="Hibbett D."/>
            <person name="Nagy L.G."/>
            <person name="Martin F.M."/>
        </authorList>
    </citation>
    <scope>NUCLEOTIDE SEQUENCE</scope>
    <source>
        <strain evidence="8">Prilba</strain>
    </source>
</reference>
<evidence type="ECO:0000256" key="6">
    <source>
        <dbReference type="SAM" id="Phobius"/>
    </source>
</evidence>
<sequence>MTTTYSARTPQSPTRPELPTNRDGLIDSDETSPLLPTNSAKYSHSETWRSSVSTFFDENAGLSLVAASQFFFSGMHICVKWLNSLDEPVPMLELIWVRMAITSICSVAYMFWRKIPDPLLGPKGVRGLLVLRGFTGFIGLAGMYASLVHLSLSDATMLTFVAPILTGFSGAMFLKETISFRESFSGFCSFFGVILIARPQFLFGSPKGDLSDSVTHGQRMQSVAFGLIGVLGATAAYTSLRAIGRRAHTLHSLVFFSSSCVLGSTIGYASGLDTLTP</sequence>
<dbReference type="SUPFAM" id="SSF103481">
    <property type="entry name" value="Multidrug resistance efflux transporter EmrE"/>
    <property type="match status" value="1"/>
</dbReference>